<reference evidence="1" key="1">
    <citation type="submission" date="2021-11" db="EMBL/GenBank/DDBJ databases">
        <title>Genome sequence.</title>
        <authorList>
            <person name="Sun Q."/>
        </authorList>
    </citation>
    <scope>NUCLEOTIDE SEQUENCE</scope>
    <source>
        <strain evidence="1">JC740</strain>
    </source>
</reference>
<gene>
    <name evidence="1" type="ORF">LOC71_23290</name>
</gene>
<dbReference type="InterPro" id="IPR036938">
    <property type="entry name" value="PAP2/HPO_sf"/>
</dbReference>
<dbReference type="SUPFAM" id="SSF48317">
    <property type="entry name" value="Acid phosphatase/Vanadium-dependent haloperoxidase"/>
    <property type="match status" value="1"/>
</dbReference>
<dbReference type="CDD" id="cd01610">
    <property type="entry name" value="PAP2_like"/>
    <property type="match status" value="1"/>
</dbReference>
<accession>A0ABS8NNP2</accession>
<dbReference type="RefSeq" id="WP_230276851.1">
    <property type="nucleotide sequence ID" value="NZ_JAJKFW010000064.1"/>
</dbReference>
<organism evidence="1 2">
    <name type="scientific">Rhodopirellula halodulae</name>
    <dbReference type="NCBI Taxonomy" id="2894198"/>
    <lineage>
        <taxon>Bacteria</taxon>
        <taxon>Pseudomonadati</taxon>
        <taxon>Planctomycetota</taxon>
        <taxon>Planctomycetia</taxon>
        <taxon>Pirellulales</taxon>
        <taxon>Pirellulaceae</taxon>
        <taxon>Rhodopirellula</taxon>
    </lineage>
</organism>
<proteinExistence type="predicted"/>
<keyword evidence="2" id="KW-1185">Reference proteome</keyword>
<name>A0ABS8NNP2_9BACT</name>
<sequence>MATISPTAYNTPLGRDVVVGDSCDGLFDLYLLESDVAASARTGVDPGVHDRGTLWQRVVSDHRNYYDFHSFKMLAGGFLVGAAVANTQLDQEIQNHFQASVRGATSDDWFESLHSSKELGNGRYTLPVFATAWAAGTYFDETQALATTGRWGERSLRSFLVGAPPLILAQRFTGGSRPGEKDRNSRWLPFQDNNGVSGHAFMSSLPFINAAKMTDRPLLKSAFYAGSLLGPLSRVNDDDHYPSQVALGWWMAYVAATAIDRTEIANRNLTFYPYLADNGGTGAMIEWRF</sequence>
<dbReference type="Proteomes" id="UP001430306">
    <property type="component" value="Unassembled WGS sequence"/>
</dbReference>
<comment type="caution">
    <text evidence="1">The sequence shown here is derived from an EMBL/GenBank/DDBJ whole genome shotgun (WGS) entry which is preliminary data.</text>
</comment>
<dbReference type="EMBL" id="JAJKFW010000064">
    <property type="protein sequence ID" value="MCC9645214.1"/>
    <property type="molecule type" value="Genomic_DNA"/>
</dbReference>
<protein>
    <submittedName>
        <fullName evidence="1">Phosphatase PAP2 family protein</fullName>
    </submittedName>
</protein>
<evidence type="ECO:0000313" key="1">
    <source>
        <dbReference type="EMBL" id="MCC9645214.1"/>
    </source>
</evidence>
<evidence type="ECO:0000313" key="2">
    <source>
        <dbReference type="Proteomes" id="UP001430306"/>
    </source>
</evidence>